<name>A0ACB8Z982_9ASTR</name>
<keyword evidence="2" id="KW-1185">Reference proteome</keyword>
<protein>
    <submittedName>
        <fullName evidence="1">Uncharacterized protein</fullName>
    </submittedName>
</protein>
<evidence type="ECO:0000313" key="2">
    <source>
        <dbReference type="Proteomes" id="UP001056120"/>
    </source>
</evidence>
<proteinExistence type="predicted"/>
<comment type="caution">
    <text evidence="1">The sequence shown here is derived from an EMBL/GenBank/DDBJ whole genome shotgun (WGS) entry which is preliminary data.</text>
</comment>
<reference evidence="1 2" key="2">
    <citation type="journal article" date="2022" name="Mol. Ecol. Resour.">
        <title>The genomes of chicory, endive, great burdock and yacon provide insights into Asteraceae paleo-polyploidization history and plant inulin production.</title>
        <authorList>
            <person name="Fan W."/>
            <person name="Wang S."/>
            <person name="Wang H."/>
            <person name="Wang A."/>
            <person name="Jiang F."/>
            <person name="Liu H."/>
            <person name="Zhao H."/>
            <person name="Xu D."/>
            <person name="Zhang Y."/>
        </authorList>
    </citation>
    <scope>NUCLEOTIDE SEQUENCE [LARGE SCALE GENOMIC DNA]</scope>
    <source>
        <strain evidence="2">cv. Yunnan</strain>
        <tissue evidence="1">Leaves</tissue>
    </source>
</reference>
<dbReference type="EMBL" id="CM042043">
    <property type="protein sequence ID" value="KAI3693840.1"/>
    <property type="molecule type" value="Genomic_DNA"/>
</dbReference>
<accession>A0ACB8Z982</accession>
<sequence>MTRHSSTKAEIPKATALLLLKSFNNSNIMLVLLSTILLQGFKPEIHLEVWNQQHILYKETGKDLTVVHPGRIL</sequence>
<dbReference type="Proteomes" id="UP001056120">
    <property type="component" value="Linkage Group LG26"/>
</dbReference>
<evidence type="ECO:0000313" key="1">
    <source>
        <dbReference type="EMBL" id="KAI3693840.1"/>
    </source>
</evidence>
<reference evidence="2" key="1">
    <citation type="journal article" date="2022" name="Mol. Ecol. Resour.">
        <title>The genomes of chicory, endive, great burdock and yacon provide insights into Asteraceae palaeo-polyploidization history and plant inulin production.</title>
        <authorList>
            <person name="Fan W."/>
            <person name="Wang S."/>
            <person name="Wang H."/>
            <person name="Wang A."/>
            <person name="Jiang F."/>
            <person name="Liu H."/>
            <person name="Zhao H."/>
            <person name="Xu D."/>
            <person name="Zhang Y."/>
        </authorList>
    </citation>
    <scope>NUCLEOTIDE SEQUENCE [LARGE SCALE GENOMIC DNA]</scope>
    <source>
        <strain evidence="2">cv. Yunnan</strain>
    </source>
</reference>
<gene>
    <name evidence="1" type="ORF">L1987_76794</name>
</gene>
<organism evidence="1 2">
    <name type="scientific">Smallanthus sonchifolius</name>
    <dbReference type="NCBI Taxonomy" id="185202"/>
    <lineage>
        <taxon>Eukaryota</taxon>
        <taxon>Viridiplantae</taxon>
        <taxon>Streptophyta</taxon>
        <taxon>Embryophyta</taxon>
        <taxon>Tracheophyta</taxon>
        <taxon>Spermatophyta</taxon>
        <taxon>Magnoliopsida</taxon>
        <taxon>eudicotyledons</taxon>
        <taxon>Gunneridae</taxon>
        <taxon>Pentapetalae</taxon>
        <taxon>asterids</taxon>
        <taxon>campanulids</taxon>
        <taxon>Asterales</taxon>
        <taxon>Asteraceae</taxon>
        <taxon>Asteroideae</taxon>
        <taxon>Heliantheae alliance</taxon>
        <taxon>Millerieae</taxon>
        <taxon>Smallanthus</taxon>
    </lineage>
</organism>